<evidence type="ECO:0000313" key="2">
    <source>
        <dbReference type="Proteomes" id="UP000616769"/>
    </source>
</evidence>
<reference evidence="1 2" key="1">
    <citation type="journal article" date="2015" name="Parasit. Vectors">
        <title>Draft genome of the scabies mite.</title>
        <authorList>
            <person name="Rider S.D.Jr."/>
            <person name="Morgan M.S."/>
            <person name="Arlian L.G."/>
        </authorList>
    </citation>
    <scope>NUCLEOTIDE SEQUENCE [LARGE SCALE GENOMIC DNA]</scope>
    <source>
        <strain evidence="1">Arlian Lab</strain>
    </source>
</reference>
<accession>A0A131ZWP7</accession>
<sequence>MLIFISIILRGVGIESSPAPIPLMTSFDTTWDALKCAMKISLIQMSKYHNNRISCCGLWVIKYFMKSSAEEYCERAEGAKAVFDQYINEELIYNQMVRSVLGDETLSCRPYPEDSPECSRLWIMIILMLILLNIFVMTIFIWCCCVTIFWCRTRQKYHRLKAKIDHRSSESKISHTNQIYPAREQVLNFANSSDDLEKLDSIKTNLQTIIKCIN</sequence>
<dbReference type="EMBL" id="JXLN01004507">
    <property type="protein sequence ID" value="KPM03298.1"/>
    <property type="molecule type" value="Genomic_DNA"/>
</dbReference>
<dbReference type="VEuPathDB" id="VectorBase:SSCA009160"/>
<dbReference type="Proteomes" id="UP000616769">
    <property type="component" value="Unassembled WGS sequence"/>
</dbReference>
<proteinExistence type="predicted"/>
<gene>
    <name evidence="1" type="ORF">QR98_0017280</name>
</gene>
<name>A0A131ZWP7_SARSC</name>
<protein>
    <submittedName>
        <fullName evidence="1">Uncharacterized protein</fullName>
    </submittedName>
</protein>
<evidence type="ECO:0000313" key="1">
    <source>
        <dbReference type="EMBL" id="KPM03298.1"/>
    </source>
</evidence>
<dbReference type="OrthoDB" id="6513032at2759"/>
<organism evidence="1 2">
    <name type="scientific">Sarcoptes scabiei</name>
    <name type="common">Itch mite</name>
    <name type="synonym">Acarus scabiei</name>
    <dbReference type="NCBI Taxonomy" id="52283"/>
    <lineage>
        <taxon>Eukaryota</taxon>
        <taxon>Metazoa</taxon>
        <taxon>Ecdysozoa</taxon>
        <taxon>Arthropoda</taxon>
        <taxon>Chelicerata</taxon>
        <taxon>Arachnida</taxon>
        <taxon>Acari</taxon>
        <taxon>Acariformes</taxon>
        <taxon>Sarcoptiformes</taxon>
        <taxon>Astigmata</taxon>
        <taxon>Psoroptidia</taxon>
        <taxon>Sarcoptoidea</taxon>
        <taxon>Sarcoptidae</taxon>
        <taxon>Sarcoptinae</taxon>
        <taxon>Sarcoptes</taxon>
    </lineage>
</organism>
<comment type="caution">
    <text evidence="1">The sequence shown here is derived from an EMBL/GenBank/DDBJ whole genome shotgun (WGS) entry which is preliminary data.</text>
</comment>
<dbReference type="AlphaFoldDB" id="A0A131ZWP7"/>